<dbReference type="AlphaFoldDB" id="A0A318MXX7"/>
<proteinExistence type="predicted"/>
<sequence>MNSVLKISASGPGEAAITVISKADLKGQNFNITFPQFPSIPVQKVIRQEQQGNDLVLFIEADRLCDLLEAGSPCQIKVPELDLVQTVIWPPIIGKRSVSRKVVENKKIDDVSSPGKEKKNLEIVNKINGQQEDPTVSLDQSGAEPDIETVVMDTENNRVNQNENKPDLPVINPEIQKKRSVFPQKEDLLNSENLHGESNNTRSKLPWIILGSGLGLLSLFSIGTGIYIKKHHVPNKNPSVKEKTIENKPVIKQSNDKKNNDDGKQSENSQKQSFPESTKSNSQNKAENLEVMPLQDVLSKAPSTLAITKEGERRLENKQADDGILLLENAASKGESEAMVKLGLLYSPVNFKVDGPIPSPDMREAARYFQMAAQKGSREVVAPRQALYDWLSKKAETGDEMARLTLKDFWQ</sequence>
<gene>
    <name evidence="2" type="ORF">DK869_00635</name>
</gene>
<dbReference type="Proteomes" id="UP000247565">
    <property type="component" value="Unassembled WGS sequence"/>
</dbReference>
<comment type="caution">
    <text evidence="2">The sequence shown here is derived from an EMBL/GenBank/DDBJ whole genome shotgun (WGS) entry which is preliminary data.</text>
</comment>
<evidence type="ECO:0008006" key="4">
    <source>
        <dbReference type="Google" id="ProtNLM"/>
    </source>
</evidence>
<organism evidence="2 3">
    <name type="scientific">Commensalibacter melissae</name>
    <dbReference type="NCBI Taxonomy" id="2070537"/>
    <lineage>
        <taxon>Bacteria</taxon>
        <taxon>Pseudomonadati</taxon>
        <taxon>Pseudomonadota</taxon>
        <taxon>Alphaproteobacteria</taxon>
        <taxon>Acetobacterales</taxon>
        <taxon>Acetobacteraceae</taxon>
    </lineage>
</organism>
<dbReference type="Gene3D" id="1.25.40.10">
    <property type="entry name" value="Tetratricopeptide repeat domain"/>
    <property type="match status" value="1"/>
</dbReference>
<keyword evidence="3" id="KW-1185">Reference proteome</keyword>
<evidence type="ECO:0000313" key="3">
    <source>
        <dbReference type="Proteomes" id="UP000247565"/>
    </source>
</evidence>
<reference evidence="2 3" key="1">
    <citation type="submission" date="2018-05" db="EMBL/GenBank/DDBJ databases">
        <title>Reference genomes for bee gut microbiota database.</title>
        <authorList>
            <person name="Ellegaard K.M."/>
        </authorList>
    </citation>
    <scope>NUCLEOTIDE SEQUENCE [LARGE SCALE GENOMIC DNA]</scope>
    <source>
        <strain evidence="2 3">ESL0284</strain>
    </source>
</reference>
<dbReference type="EMBL" id="QGLT01000001">
    <property type="protein sequence ID" value="PXZ01552.1"/>
    <property type="molecule type" value="Genomic_DNA"/>
</dbReference>
<evidence type="ECO:0000256" key="1">
    <source>
        <dbReference type="SAM" id="MobiDB-lite"/>
    </source>
</evidence>
<dbReference type="RefSeq" id="WP_110438071.1">
    <property type="nucleotide sequence ID" value="NZ_CP046393.1"/>
</dbReference>
<protein>
    <recommendedName>
        <fullName evidence="4">Sel1 repeat family protein</fullName>
    </recommendedName>
</protein>
<evidence type="ECO:0000313" key="2">
    <source>
        <dbReference type="EMBL" id="PXZ01552.1"/>
    </source>
</evidence>
<accession>A0A318MXX7</accession>
<feature type="compositionally biased region" description="Polar residues" evidence="1">
    <location>
        <begin position="266"/>
        <end position="286"/>
    </location>
</feature>
<feature type="region of interest" description="Disordered" evidence="1">
    <location>
        <begin position="232"/>
        <end position="294"/>
    </location>
</feature>
<dbReference type="InterPro" id="IPR011990">
    <property type="entry name" value="TPR-like_helical_dom_sf"/>
</dbReference>
<dbReference type="OrthoDB" id="7284896at2"/>
<name>A0A318MXX7_9PROT</name>
<feature type="compositionally biased region" description="Basic and acidic residues" evidence="1">
    <location>
        <begin position="254"/>
        <end position="265"/>
    </location>
</feature>